<feature type="compositionally biased region" description="Polar residues" evidence="2">
    <location>
        <begin position="67"/>
        <end position="85"/>
    </location>
</feature>
<dbReference type="OMA" id="NMEGASE"/>
<feature type="region of interest" description="Disordered" evidence="2">
    <location>
        <begin position="386"/>
        <end position="437"/>
    </location>
</feature>
<dbReference type="InParanoid" id="G4Z8C6"/>
<protein>
    <submittedName>
        <fullName evidence="3">Uncharacterized protein</fullName>
    </submittedName>
</protein>
<feature type="compositionally biased region" description="Low complexity" evidence="2">
    <location>
        <begin position="400"/>
        <end position="409"/>
    </location>
</feature>
<dbReference type="Proteomes" id="UP000002640">
    <property type="component" value="Unassembled WGS sequence"/>
</dbReference>
<evidence type="ECO:0000313" key="3">
    <source>
        <dbReference type="EMBL" id="EGZ21099.1"/>
    </source>
</evidence>
<feature type="region of interest" description="Disordered" evidence="2">
    <location>
        <begin position="13"/>
        <end position="109"/>
    </location>
</feature>
<feature type="compositionally biased region" description="Low complexity" evidence="2">
    <location>
        <begin position="417"/>
        <end position="437"/>
    </location>
</feature>
<accession>G4Z8C6</accession>
<reference evidence="3 4" key="1">
    <citation type="journal article" date="2006" name="Science">
        <title>Phytophthora genome sequences uncover evolutionary origins and mechanisms of pathogenesis.</title>
        <authorList>
            <person name="Tyler B.M."/>
            <person name="Tripathy S."/>
            <person name="Zhang X."/>
            <person name="Dehal P."/>
            <person name="Jiang R.H."/>
            <person name="Aerts A."/>
            <person name="Arredondo F.D."/>
            <person name="Baxter L."/>
            <person name="Bensasson D."/>
            <person name="Beynon J.L."/>
            <person name="Chapman J."/>
            <person name="Damasceno C.M."/>
            <person name="Dorrance A.E."/>
            <person name="Dou D."/>
            <person name="Dickerman A.W."/>
            <person name="Dubchak I.L."/>
            <person name="Garbelotto M."/>
            <person name="Gijzen M."/>
            <person name="Gordon S.G."/>
            <person name="Govers F."/>
            <person name="Grunwald N.J."/>
            <person name="Huang W."/>
            <person name="Ivors K.L."/>
            <person name="Jones R.W."/>
            <person name="Kamoun S."/>
            <person name="Krampis K."/>
            <person name="Lamour K.H."/>
            <person name="Lee M.K."/>
            <person name="McDonald W.H."/>
            <person name="Medina M."/>
            <person name="Meijer H.J."/>
            <person name="Nordberg E.K."/>
            <person name="Maclean D.J."/>
            <person name="Ospina-Giraldo M.D."/>
            <person name="Morris P.F."/>
            <person name="Phuntumart V."/>
            <person name="Putnam N.H."/>
            <person name="Rash S."/>
            <person name="Rose J.K."/>
            <person name="Sakihama Y."/>
            <person name="Salamov A.A."/>
            <person name="Savidor A."/>
            <person name="Scheuring C.F."/>
            <person name="Smith B.M."/>
            <person name="Sobral B.W."/>
            <person name="Terry A."/>
            <person name="Torto-Alalibo T.A."/>
            <person name="Win J."/>
            <person name="Xu Z."/>
            <person name="Zhang H."/>
            <person name="Grigoriev I.V."/>
            <person name="Rokhsar D.S."/>
            <person name="Boore J.L."/>
        </authorList>
    </citation>
    <scope>NUCLEOTIDE SEQUENCE [LARGE SCALE GENOMIC DNA]</scope>
    <source>
        <strain evidence="3 4">P6497</strain>
    </source>
</reference>
<organism evidence="3 4">
    <name type="scientific">Phytophthora sojae (strain P6497)</name>
    <name type="common">Soybean stem and root rot agent</name>
    <name type="synonym">Phytophthora megasperma f. sp. glycines</name>
    <dbReference type="NCBI Taxonomy" id="1094619"/>
    <lineage>
        <taxon>Eukaryota</taxon>
        <taxon>Sar</taxon>
        <taxon>Stramenopiles</taxon>
        <taxon>Oomycota</taxon>
        <taxon>Peronosporomycetes</taxon>
        <taxon>Peronosporales</taxon>
        <taxon>Peronosporaceae</taxon>
        <taxon>Phytophthora</taxon>
    </lineage>
</organism>
<keyword evidence="1" id="KW-0175">Coiled coil</keyword>
<dbReference type="KEGG" id="psoj:PHYSODRAFT_329129"/>
<feature type="coiled-coil region" evidence="1">
    <location>
        <begin position="287"/>
        <end position="328"/>
    </location>
</feature>
<evidence type="ECO:0000256" key="1">
    <source>
        <dbReference type="SAM" id="Coils"/>
    </source>
</evidence>
<dbReference type="AlphaFoldDB" id="G4Z8C6"/>
<evidence type="ECO:0000256" key="2">
    <source>
        <dbReference type="SAM" id="MobiDB-lite"/>
    </source>
</evidence>
<name>G4Z8C6_PHYSP</name>
<gene>
    <name evidence="3" type="ORF">PHYSODRAFT_329129</name>
</gene>
<keyword evidence="4" id="KW-1185">Reference proteome</keyword>
<evidence type="ECO:0000313" key="4">
    <source>
        <dbReference type="Proteomes" id="UP000002640"/>
    </source>
</evidence>
<dbReference type="EMBL" id="JH159153">
    <property type="protein sequence ID" value="EGZ21099.1"/>
    <property type="molecule type" value="Genomic_DNA"/>
</dbReference>
<dbReference type="RefSeq" id="XP_009523816.1">
    <property type="nucleotide sequence ID" value="XM_009525521.1"/>
</dbReference>
<dbReference type="SMR" id="G4Z8C6"/>
<sequence length="437" mass="47272">MRGHIAISQIVNMAESAPSDGKQATAPAQGPAPPDSADGTKTGATKHVSFSGDAGKTSDADMREANGNASADAATQQTGDANSESKAPDASGAASDVNMEGASEFKTPRHATLEDVRGLIFASMLRQEEVDLPNFLVPERPTHWKLPAPPNLKTNAHLVGVPGIMNNIRGGALGMEGYGGATTLLDNTLNSIGIRREMASLLSRFNSTRLAGRVFKMTGYLRRVLEAFRHMRSLADSQQGTSAVQDTADTRRKHKELKRAWKFTSDYCFLEIQEALGKADSAGDLQKAALQEQKARYQDEIDSLESEKAQLKARLANSEAQVRILKSRLESAAVDPWKFSDFLQEHTEFTGNWERLHDLFKFCIKDSKPPESWDTVVNVTAMDKRKAVAPPYPEKNTRVSPSSGSGSSSRPEILDLSGPGSKPRSGSKSGGKTQDSK</sequence>
<dbReference type="GeneID" id="20645894"/>
<proteinExistence type="predicted"/>